<evidence type="ECO:0000313" key="6">
    <source>
        <dbReference type="EMBL" id="MEQ3361948.1"/>
    </source>
</evidence>
<sequence length="297" mass="33237">MDIRSLQCFRLAYEDKTVGKAAKRAYLTRQGLSQTLKGLESELRQDLFVRNPQGLEPTELANAIYPKVVDLLDIYEDIQVLCDGNEQAKETVRLCAAYGVLVSIPFDEFIEEFYAENPSVQLEIDAIEPSIAEQCVAEGKEDIALVVGPLSGAHTTCSSLAHVSLFAAAHESLLPEEKSHTLQSLKGLTWFGLSETFPLDSALIKLSAEHDLNLKMSFDWRDYHLILDQVMRRKGACVVPKHRIDRFCQNGIVAIPLEGPEFTWEIAAITQKGRSLPRSVRTVFNWFALRLADLSEA</sequence>
<dbReference type="Pfam" id="PF03466">
    <property type="entry name" value="LysR_substrate"/>
    <property type="match status" value="1"/>
</dbReference>
<dbReference type="SUPFAM" id="SSF46785">
    <property type="entry name" value="Winged helix' DNA-binding domain"/>
    <property type="match status" value="1"/>
</dbReference>
<evidence type="ECO:0000256" key="1">
    <source>
        <dbReference type="ARBA" id="ARBA00009437"/>
    </source>
</evidence>
<feature type="domain" description="HTH lysR-type" evidence="5">
    <location>
        <begin position="1"/>
        <end position="58"/>
    </location>
</feature>
<protein>
    <submittedName>
        <fullName evidence="6">LysR family transcriptional regulator</fullName>
    </submittedName>
</protein>
<dbReference type="InterPro" id="IPR000847">
    <property type="entry name" value="LysR_HTH_N"/>
</dbReference>
<keyword evidence="4" id="KW-0804">Transcription</keyword>
<dbReference type="PROSITE" id="PS50931">
    <property type="entry name" value="HTH_LYSR"/>
    <property type="match status" value="1"/>
</dbReference>
<dbReference type="InterPro" id="IPR050950">
    <property type="entry name" value="HTH-type_LysR_regulators"/>
</dbReference>
<keyword evidence="2" id="KW-0805">Transcription regulation</keyword>
<evidence type="ECO:0000259" key="5">
    <source>
        <dbReference type="PROSITE" id="PS50931"/>
    </source>
</evidence>
<dbReference type="Gene3D" id="1.10.10.10">
    <property type="entry name" value="Winged helix-like DNA-binding domain superfamily/Winged helix DNA-binding domain"/>
    <property type="match status" value="1"/>
</dbReference>
<dbReference type="InterPro" id="IPR005119">
    <property type="entry name" value="LysR_subst-bd"/>
</dbReference>
<gene>
    <name evidence="6" type="ORF">AAA083_03030</name>
</gene>
<comment type="caution">
    <text evidence="6">The sequence shown here is derived from an EMBL/GenBank/DDBJ whole genome shotgun (WGS) entry which is preliminary data.</text>
</comment>
<dbReference type="Proteomes" id="UP001487305">
    <property type="component" value="Unassembled WGS sequence"/>
</dbReference>
<dbReference type="PANTHER" id="PTHR30419">
    <property type="entry name" value="HTH-TYPE TRANSCRIPTIONAL REGULATOR YBHD"/>
    <property type="match status" value="1"/>
</dbReference>
<keyword evidence="3" id="KW-0238">DNA-binding</keyword>
<evidence type="ECO:0000256" key="2">
    <source>
        <dbReference type="ARBA" id="ARBA00023015"/>
    </source>
</evidence>
<name>A0ABV1JA56_9ACTN</name>
<reference evidence="6 7" key="1">
    <citation type="submission" date="2024-04" db="EMBL/GenBank/DDBJ databases">
        <title>Human intestinal bacterial collection.</title>
        <authorList>
            <person name="Pauvert C."/>
            <person name="Hitch T.C.A."/>
            <person name="Clavel T."/>
        </authorList>
    </citation>
    <scope>NUCLEOTIDE SEQUENCE [LARGE SCALE GENOMIC DNA]</scope>
    <source>
        <strain evidence="6 7">CLA-KB-H42</strain>
    </source>
</reference>
<accession>A0ABV1JA56</accession>
<organism evidence="6 7">
    <name type="scientific">Raoultibacter massiliensis</name>
    <dbReference type="NCBI Taxonomy" id="1852371"/>
    <lineage>
        <taxon>Bacteria</taxon>
        <taxon>Bacillati</taxon>
        <taxon>Actinomycetota</taxon>
        <taxon>Coriobacteriia</taxon>
        <taxon>Eggerthellales</taxon>
        <taxon>Eggerthellaceae</taxon>
        <taxon>Raoultibacter</taxon>
    </lineage>
</organism>
<dbReference type="InterPro" id="IPR036388">
    <property type="entry name" value="WH-like_DNA-bd_sf"/>
</dbReference>
<dbReference type="CDD" id="cd05466">
    <property type="entry name" value="PBP2_LTTR_substrate"/>
    <property type="match status" value="1"/>
</dbReference>
<dbReference type="InterPro" id="IPR036390">
    <property type="entry name" value="WH_DNA-bd_sf"/>
</dbReference>
<evidence type="ECO:0000256" key="3">
    <source>
        <dbReference type="ARBA" id="ARBA00023125"/>
    </source>
</evidence>
<dbReference type="SUPFAM" id="SSF53850">
    <property type="entry name" value="Periplasmic binding protein-like II"/>
    <property type="match status" value="1"/>
</dbReference>
<dbReference type="EMBL" id="JBBNOP010000002">
    <property type="protein sequence ID" value="MEQ3361948.1"/>
    <property type="molecule type" value="Genomic_DNA"/>
</dbReference>
<dbReference type="Gene3D" id="3.40.190.290">
    <property type="match status" value="1"/>
</dbReference>
<dbReference type="PANTHER" id="PTHR30419:SF8">
    <property type="entry name" value="NITROGEN ASSIMILATION TRANSCRIPTIONAL ACTIVATOR-RELATED"/>
    <property type="match status" value="1"/>
</dbReference>
<evidence type="ECO:0000256" key="4">
    <source>
        <dbReference type="ARBA" id="ARBA00023163"/>
    </source>
</evidence>
<keyword evidence="7" id="KW-1185">Reference proteome</keyword>
<dbReference type="RefSeq" id="WP_349227115.1">
    <property type="nucleotide sequence ID" value="NZ_JBBNOP010000002.1"/>
</dbReference>
<proteinExistence type="inferred from homology"/>
<dbReference type="Pfam" id="PF00126">
    <property type="entry name" value="HTH_1"/>
    <property type="match status" value="1"/>
</dbReference>
<comment type="similarity">
    <text evidence="1">Belongs to the LysR transcriptional regulatory family.</text>
</comment>
<evidence type="ECO:0000313" key="7">
    <source>
        <dbReference type="Proteomes" id="UP001487305"/>
    </source>
</evidence>